<feature type="domain" description="Polyketide synthase dehydratase" evidence="1">
    <location>
        <begin position="155"/>
        <end position="304"/>
    </location>
</feature>
<dbReference type="EMBL" id="BSNX01000073">
    <property type="protein sequence ID" value="GLQ75539.1"/>
    <property type="molecule type" value="Genomic_DNA"/>
</dbReference>
<proteinExistence type="predicted"/>
<evidence type="ECO:0000259" key="1">
    <source>
        <dbReference type="Pfam" id="PF14765"/>
    </source>
</evidence>
<dbReference type="RefSeq" id="WP_126608876.1">
    <property type="nucleotide sequence ID" value="NZ_AP025144.1"/>
</dbReference>
<name>A0AAV5NYZ2_9VIBR</name>
<evidence type="ECO:0000313" key="2">
    <source>
        <dbReference type="EMBL" id="GLQ75539.1"/>
    </source>
</evidence>
<evidence type="ECO:0000313" key="3">
    <source>
        <dbReference type="Proteomes" id="UP001156690"/>
    </source>
</evidence>
<gene>
    <name evidence="2" type="ORF">GCM10007932_49010</name>
</gene>
<organism evidence="2 3">
    <name type="scientific">Vibrio penaeicida</name>
    <dbReference type="NCBI Taxonomy" id="104609"/>
    <lineage>
        <taxon>Bacteria</taxon>
        <taxon>Pseudomonadati</taxon>
        <taxon>Pseudomonadota</taxon>
        <taxon>Gammaproteobacteria</taxon>
        <taxon>Vibrionales</taxon>
        <taxon>Vibrionaceae</taxon>
        <taxon>Vibrio</taxon>
    </lineage>
</organism>
<dbReference type="InterPro" id="IPR049551">
    <property type="entry name" value="PKS_DH_C"/>
</dbReference>
<dbReference type="InterPro" id="IPR042104">
    <property type="entry name" value="PKS_dehydratase_sf"/>
</dbReference>
<reference evidence="3" key="1">
    <citation type="journal article" date="2019" name="Int. J. Syst. Evol. Microbiol.">
        <title>The Global Catalogue of Microorganisms (GCM) 10K type strain sequencing project: providing services to taxonomists for standard genome sequencing and annotation.</title>
        <authorList>
            <consortium name="The Broad Institute Genomics Platform"/>
            <consortium name="The Broad Institute Genome Sequencing Center for Infectious Disease"/>
            <person name="Wu L."/>
            <person name="Ma J."/>
        </authorList>
    </citation>
    <scope>NUCLEOTIDE SEQUENCE [LARGE SCALE GENOMIC DNA]</scope>
    <source>
        <strain evidence="3">NBRC 15640</strain>
    </source>
</reference>
<dbReference type="Proteomes" id="UP001156690">
    <property type="component" value="Unassembled WGS sequence"/>
</dbReference>
<dbReference type="Gene3D" id="3.10.129.110">
    <property type="entry name" value="Polyketide synthase dehydratase"/>
    <property type="match status" value="1"/>
</dbReference>
<dbReference type="Pfam" id="PF14765">
    <property type="entry name" value="PS-DH"/>
    <property type="match status" value="1"/>
</dbReference>
<accession>A0AAV5NYZ2</accession>
<comment type="caution">
    <text evidence="2">The sequence shown here is derived from an EMBL/GenBank/DDBJ whole genome shotgun (WGS) entry which is preliminary data.</text>
</comment>
<dbReference type="AlphaFoldDB" id="A0AAV5NYZ2"/>
<sequence>MTTSTPFFIHWADSIQKTEDGVQLNVTIDPNKMVALKHHVFNHLCLFPFAYTTELLVQTAAHCAEVDNPFPLHIEKVEQLRGIAIPFGKTQSLTVDCFRNSVGKFELSLTMDLTNKNGKVIRKDCVVATATIDVRSQHVIGHQSDKPKALNPLKLPQSLYYQTFHPTHGPLFQTITGDIYLDDKLEGIAGKFNLAQLENWQSIQPGLRFWLSPLAFDSVLQLSVLNCIQIESTTKPQFHAKLPVRMEDAYFPAPFSADTDYTMRGFINHIDDKDQQSRFCVTKENGEHVAWLSSVTLRRAPHKHFEARNLLEDFKQYRHEEVIL</sequence>
<protein>
    <recommendedName>
        <fullName evidence="1">Polyketide synthase dehydratase domain-containing protein</fullName>
    </recommendedName>
</protein>
<keyword evidence="3" id="KW-1185">Reference proteome</keyword>